<dbReference type="InterPro" id="IPR045886">
    <property type="entry name" value="ThiF/MoeB/HesA"/>
</dbReference>
<evidence type="ECO:0000259" key="1">
    <source>
        <dbReference type="Pfam" id="PF00899"/>
    </source>
</evidence>
<dbReference type="PANTHER" id="PTHR43267">
    <property type="entry name" value="TRNA THREONYLCARBAMOYLADENOSINE DEHYDRATASE"/>
    <property type="match status" value="1"/>
</dbReference>
<dbReference type="InterPro" id="IPR000594">
    <property type="entry name" value="ThiF_NAD_FAD-bd"/>
</dbReference>
<keyword evidence="3" id="KW-1185">Reference proteome</keyword>
<sequence length="232" mass="25557">MKNSRVAVLGIGGVGSFTVEALARTGVGKLVLVDKDVVDITNINRQIHATLNTVGQKKAELMKERIATINPECEVVTLNMFYNEETADALFEHELDYIVDAMDTMSAKLHVIKEAKRRNIPIISSMGAANKMDPTRFEVADISQTSYDPIAKVIRRELRKSGIYKGVKVVYSREIPVTVRVDVREQIVSNPNSPISKVRMPPASNAFVPSVAGLILASVVARDILEWQPVKG</sequence>
<dbReference type="Proteomes" id="UP000319498">
    <property type="component" value="Unassembled WGS sequence"/>
</dbReference>
<evidence type="ECO:0000313" key="3">
    <source>
        <dbReference type="Proteomes" id="UP000319498"/>
    </source>
</evidence>
<dbReference type="CDD" id="cd00755">
    <property type="entry name" value="YgdL_like"/>
    <property type="match status" value="1"/>
</dbReference>
<dbReference type="Gene3D" id="3.40.50.720">
    <property type="entry name" value="NAD(P)-binding Rossmann-like Domain"/>
    <property type="match status" value="1"/>
</dbReference>
<dbReference type="InterPro" id="IPR035985">
    <property type="entry name" value="Ubiquitin-activating_enz"/>
</dbReference>
<feature type="domain" description="THIF-type NAD/FAD binding fold" evidence="1">
    <location>
        <begin position="2"/>
        <end position="214"/>
    </location>
</feature>
<dbReference type="SUPFAM" id="SSF69572">
    <property type="entry name" value="Activating enzymes of the ubiquitin-like proteins"/>
    <property type="match status" value="1"/>
</dbReference>
<comment type="caution">
    <text evidence="2">The sequence shown here is derived from an EMBL/GenBank/DDBJ whole genome shotgun (WGS) entry which is preliminary data.</text>
</comment>
<dbReference type="EMBL" id="BJOL01000016">
    <property type="protein sequence ID" value="GED58827.1"/>
    <property type="molecule type" value="Genomic_DNA"/>
</dbReference>
<gene>
    <name evidence="2" type="ORF">BFO01nite_29590</name>
</gene>
<dbReference type="Pfam" id="PF00899">
    <property type="entry name" value="ThiF"/>
    <property type="match status" value="1"/>
</dbReference>
<accession>A0ABQ0T693</accession>
<organism evidence="2 3">
    <name type="scientific">Brevibacillus formosus</name>
    <dbReference type="NCBI Taxonomy" id="54913"/>
    <lineage>
        <taxon>Bacteria</taxon>
        <taxon>Bacillati</taxon>
        <taxon>Bacillota</taxon>
        <taxon>Bacilli</taxon>
        <taxon>Bacillales</taxon>
        <taxon>Paenibacillaceae</taxon>
        <taxon>Brevibacillus</taxon>
    </lineage>
</organism>
<evidence type="ECO:0000313" key="2">
    <source>
        <dbReference type="EMBL" id="GED58827.1"/>
    </source>
</evidence>
<protein>
    <submittedName>
        <fullName evidence="2">tRNA threonylcarbamoyladenosine dehydratase</fullName>
    </submittedName>
</protein>
<reference evidence="2 3" key="1">
    <citation type="submission" date="2019-06" db="EMBL/GenBank/DDBJ databases">
        <title>Whole genome shotgun sequence of Brevibacillus formosus NBRC 15716.</title>
        <authorList>
            <person name="Hosoyama A."/>
            <person name="Uohara A."/>
            <person name="Ohji S."/>
            <person name="Ichikawa N."/>
        </authorList>
    </citation>
    <scope>NUCLEOTIDE SEQUENCE [LARGE SCALE GENOMIC DNA]</scope>
    <source>
        <strain evidence="2 3">NBRC 15716</strain>
    </source>
</reference>
<proteinExistence type="predicted"/>
<dbReference type="PANTHER" id="PTHR43267:SF1">
    <property type="entry name" value="TRNA THREONYLCARBAMOYLADENOSINE DEHYDRATASE"/>
    <property type="match status" value="1"/>
</dbReference>
<name>A0ABQ0T693_9BACL</name>